<dbReference type="PROSITE" id="PS51857">
    <property type="entry name" value="CSD_2"/>
    <property type="match status" value="1"/>
</dbReference>
<protein>
    <submittedName>
        <fullName evidence="4">CSD domain-containing protein</fullName>
    </submittedName>
</protein>
<feature type="compositionally biased region" description="Polar residues" evidence="1">
    <location>
        <begin position="315"/>
        <end position="330"/>
    </location>
</feature>
<evidence type="ECO:0000313" key="4">
    <source>
        <dbReference type="WBParaSite" id="ACRNAN_Path_994.g3821.t1"/>
    </source>
</evidence>
<evidence type="ECO:0000313" key="3">
    <source>
        <dbReference type="Proteomes" id="UP000887540"/>
    </source>
</evidence>
<dbReference type="InterPro" id="IPR002059">
    <property type="entry name" value="CSP_DNA-bd"/>
</dbReference>
<dbReference type="SUPFAM" id="SSF50249">
    <property type="entry name" value="Nucleic acid-binding proteins"/>
    <property type="match status" value="1"/>
</dbReference>
<evidence type="ECO:0000259" key="2">
    <source>
        <dbReference type="PROSITE" id="PS51857"/>
    </source>
</evidence>
<feature type="compositionally biased region" description="Polar residues" evidence="1">
    <location>
        <begin position="206"/>
        <end position="238"/>
    </location>
</feature>
<dbReference type="InterPro" id="IPR050181">
    <property type="entry name" value="Cold_shock_domain"/>
</dbReference>
<name>A0A914CF10_9BILA</name>
<dbReference type="AlphaFoldDB" id="A0A914CF10"/>
<dbReference type="GO" id="GO:0003676">
    <property type="term" value="F:nucleic acid binding"/>
    <property type="evidence" value="ECO:0007669"/>
    <property type="project" value="InterPro"/>
</dbReference>
<organism evidence="3 4">
    <name type="scientific">Acrobeloides nanus</name>
    <dbReference type="NCBI Taxonomy" id="290746"/>
    <lineage>
        <taxon>Eukaryota</taxon>
        <taxon>Metazoa</taxon>
        <taxon>Ecdysozoa</taxon>
        <taxon>Nematoda</taxon>
        <taxon>Chromadorea</taxon>
        <taxon>Rhabditida</taxon>
        <taxon>Tylenchina</taxon>
        <taxon>Cephalobomorpha</taxon>
        <taxon>Cephaloboidea</taxon>
        <taxon>Cephalobidae</taxon>
        <taxon>Acrobeloides</taxon>
    </lineage>
</organism>
<dbReference type="WBParaSite" id="ACRNAN_Path_994.g3821.t1">
    <property type="protein sequence ID" value="ACRNAN_Path_994.g3821.t1"/>
    <property type="gene ID" value="ACRNAN_Path_994.g3821"/>
</dbReference>
<sequence>MTQSNTTKEKEKDEHSDAGSFETAHTGDELEVKTEVKENSTIEQNCANGENIQERRFRGQRGGRRRNQFRNASPEQKPIVAQGLKGSVAWYSVRDCYGFIKRGDGEKDVFVHQMAIAKSFLRQQRYRSLAEGEEVCFDLAKGREGRLEAANVTGPDGKNVIGTSIVIRSGGRNGPRVVGIEEDYRRVGRFRRDRRRREPSRDHEMQSSTAPDTQTSKQSNETTTENSAQNRSNSTNGAPSGDAGKTNGRGNNDEHVVEIGDRSGGGYRQRNGRFRRGRRRYRSPIQSRRNSEKSATQQPSKQQPQQDEKAPEISVQKQETSSSSPTNGGTVQMRIAKWNKNNGQEQTTEAQKA</sequence>
<feature type="region of interest" description="Disordered" evidence="1">
    <location>
        <begin position="191"/>
        <end position="353"/>
    </location>
</feature>
<evidence type="ECO:0000256" key="1">
    <source>
        <dbReference type="SAM" id="MobiDB-lite"/>
    </source>
</evidence>
<feature type="compositionally biased region" description="Polar residues" evidence="1">
    <location>
        <begin position="339"/>
        <end position="353"/>
    </location>
</feature>
<dbReference type="Pfam" id="PF00313">
    <property type="entry name" value="CSD"/>
    <property type="match status" value="1"/>
</dbReference>
<dbReference type="InterPro" id="IPR012340">
    <property type="entry name" value="NA-bd_OB-fold"/>
</dbReference>
<feature type="compositionally biased region" description="Basic and acidic residues" evidence="1">
    <location>
        <begin position="7"/>
        <end position="17"/>
    </location>
</feature>
<feature type="compositionally biased region" description="Basic residues" evidence="1">
    <location>
        <begin position="270"/>
        <end position="282"/>
    </location>
</feature>
<reference evidence="4" key="1">
    <citation type="submission" date="2022-11" db="UniProtKB">
        <authorList>
            <consortium name="WormBaseParasite"/>
        </authorList>
    </citation>
    <scope>IDENTIFICATION</scope>
</reference>
<dbReference type="PRINTS" id="PR00050">
    <property type="entry name" value="COLDSHOCK"/>
</dbReference>
<dbReference type="Proteomes" id="UP000887540">
    <property type="component" value="Unplaced"/>
</dbReference>
<dbReference type="SMART" id="SM00357">
    <property type="entry name" value="CSP"/>
    <property type="match status" value="1"/>
</dbReference>
<dbReference type="CDD" id="cd04458">
    <property type="entry name" value="CSP_CDS"/>
    <property type="match status" value="1"/>
</dbReference>
<feature type="compositionally biased region" description="Basic residues" evidence="1">
    <location>
        <begin position="58"/>
        <end position="68"/>
    </location>
</feature>
<dbReference type="PANTHER" id="PTHR11544">
    <property type="entry name" value="COLD SHOCK DOMAIN CONTAINING PROTEINS"/>
    <property type="match status" value="1"/>
</dbReference>
<feature type="compositionally biased region" description="Basic and acidic residues" evidence="1">
    <location>
        <begin position="251"/>
        <end position="261"/>
    </location>
</feature>
<dbReference type="Gene3D" id="2.40.50.140">
    <property type="entry name" value="Nucleic acid-binding proteins"/>
    <property type="match status" value="1"/>
</dbReference>
<feature type="compositionally biased region" description="Basic and acidic residues" evidence="1">
    <location>
        <begin position="25"/>
        <end position="40"/>
    </location>
</feature>
<proteinExistence type="predicted"/>
<accession>A0A914CF10</accession>
<keyword evidence="3" id="KW-1185">Reference proteome</keyword>
<feature type="region of interest" description="Disordered" evidence="1">
    <location>
        <begin position="1"/>
        <end position="77"/>
    </location>
</feature>
<feature type="domain" description="CSD" evidence="2">
    <location>
        <begin position="83"/>
        <end position="154"/>
    </location>
</feature>
<dbReference type="InterPro" id="IPR011129">
    <property type="entry name" value="CSD"/>
</dbReference>
<feature type="compositionally biased region" description="Polar residues" evidence="1">
    <location>
        <begin position="41"/>
        <end position="51"/>
    </location>
</feature>